<evidence type="ECO:0000256" key="10">
    <source>
        <dbReference type="ARBA" id="ARBA00032873"/>
    </source>
</evidence>
<evidence type="ECO:0000256" key="8">
    <source>
        <dbReference type="ARBA" id="ARBA00032424"/>
    </source>
</evidence>
<evidence type="ECO:0000256" key="11">
    <source>
        <dbReference type="RuleBase" id="RU004466"/>
    </source>
</evidence>
<reference evidence="14" key="4">
    <citation type="submission" date="2025-05" db="UniProtKB">
        <authorList>
            <consortium name="EnsemblFungi"/>
        </authorList>
    </citation>
    <scope>IDENTIFICATION</scope>
    <source>
        <strain evidence="14">isolate 1-1 / race 1 (BBBD)</strain>
    </source>
</reference>
<dbReference type="GO" id="GO:1990234">
    <property type="term" value="C:transferase complex"/>
    <property type="evidence" value="ECO:0007669"/>
    <property type="project" value="TreeGrafter"/>
</dbReference>
<dbReference type="PROSITE" id="PS00444">
    <property type="entry name" value="POLYPRENYL_SYNTHASE_2"/>
    <property type="match status" value="1"/>
</dbReference>
<dbReference type="InterPro" id="IPR033749">
    <property type="entry name" value="Polyprenyl_synt_CS"/>
</dbReference>
<evidence type="ECO:0000256" key="6">
    <source>
        <dbReference type="ARBA" id="ARBA00023229"/>
    </source>
</evidence>
<evidence type="ECO:0000313" key="14">
    <source>
        <dbReference type="EnsemblFungi" id="PTTG_28675-t43_1-p1"/>
    </source>
</evidence>
<evidence type="ECO:0000256" key="5">
    <source>
        <dbReference type="ARBA" id="ARBA00022842"/>
    </source>
</evidence>
<evidence type="ECO:0000256" key="4">
    <source>
        <dbReference type="ARBA" id="ARBA00022723"/>
    </source>
</evidence>
<keyword evidence="3 11" id="KW-0808">Transferase</keyword>
<dbReference type="CDD" id="cd00685">
    <property type="entry name" value="Trans_IPPS_HT"/>
    <property type="match status" value="1"/>
</dbReference>
<keyword evidence="4" id="KW-0479">Metal-binding</keyword>
<sequence>MASRRLIRQLSTQPRPAGLPRSVHRALETIADPFALLAGELGQLKQSLRALVGSDDHGLGAIAAYYLAAPHQGKHLRPTVVLLIAQAAAPAAAGPAPRPVALNQPLSPAHILNDPNPSQPRPAASAAVDLGPILPTQRRLAEIAELIHVSSLLHDDVIDQAESRRGRPSAPRAFGSKLAVLAGDFLLARASLALSRLANFEVIELVSSIIANLVQGELLQLDSILNHPQQQPADGPDAQPAPPPASFDDRLFAFYERKNYLKTASLIAKTSRATVLLSPAASTNRSLVEASYEYGKHLGLAFQIVDDILDYTGSDETLGKAANGSDLKAGLVTGPGLYAWKQHPEKFGELVARKFCRPGDLELACEMVQKADGISQAYQLASSHLQRCRESLELFEPSEAKQGLHALCDLVLNRNH</sequence>
<dbReference type="OrthoDB" id="9927103at2759"/>
<dbReference type="STRING" id="630390.A0A180G9W6"/>
<dbReference type="EMBL" id="ADAS02000126">
    <property type="protein sequence ID" value="OAV89496.1"/>
    <property type="molecule type" value="Genomic_DNA"/>
</dbReference>
<dbReference type="PROSITE" id="PS00723">
    <property type="entry name" value="POLYPRENYL_SYNTHASE_1"/>
    <property type="match status" value="1"/>
</dbReference>
<dbReference type="Gene3D" id="1.10.600.10">
    <property type="entry name" value="Farnesyl Diphosphate Synthase"/>
    <property type="match status" value="1"/>
</dbReference>
<feature type="region of interest" description="Disordered" evidence="12">
    <location>
        <begin position="1"/>
        <end position="20"/>
    </location>
</feature>
<dbReference type="InterPro" id="IPR000092">
    <property type="entry name" value="Polyprenyl_synt"/>
</dbReference>
<accession>A0A180G9W6</accession>
<evidence type="ECO:0000256" key="2">
    <source>
        <dbReference type="ARBA" id="ARBA00006706"/>
    </source>
</evidence>
<evidence type="ECO:0000256" key="12">
    <source>
        <dbReference type="SAM" id="MobiDB-lite"/>
    </source>
</evidence>
<evidence type="ECO:0000256" key="7">
    <source>
        <dbReference type="ARBA" id="ARBA00032380"/>
    </source>
</evidence>
<dbReference type="VEuPathDB" id="FungiDB:PTTG_28675"/>
<proteinExistence type="inferred from homology"/>
<dbReference type="PANTHER" id="PTHR12001">
    <property type="entry name" value="GERANYLGERANYL PYROPHOSPHATE SYNTHASE"/>
    <property type="match status" value="1"/>
</dbReference>
<reference evidence="14 15" key="3">
    <citation type="journal article" date="2017" name="G3 (Bethesda)">
        <title>Comparative analysis highlights variable genome content of wheat rusts and divergence of the mating loci.</title>
        <authorList>
            <person name="Cuomo C.A."/>
            <person name="Bakkeren G."/>
            <person name="Khalil H.B."/>
            <person name="Panwar V."/>
            <person name="Joly D."/>
            <person name="Linning R."/>
            <person name="Sakthikumar S."/>
            <person name="Song X."/>
            <person name="Adiconis X."/>
            <person name="Fan L."/>
            <person name="Goldberg J.M."/>
            <person name="Levin J.Z."/>
            <person name="Young S."/>
            <person name="Zeng Q."/>
            <person name="Anikster Y."/>
            <person name="Bruce M."/>
            <person name="Wang M."/>
            <person name="Yin C."/>
            <person name="McCallum B."/>
            <person name="Szabo L.J."/>
            <person name="Hulbert S."/>
            <person name="Chen X."/>
            <person name="Fellers J.P."/>
        </authorList>
    </citation>
    <scope>NUCLEOTIDE SEQUENCE</scope>
    <source>
        <strain evidence="15">Isolate 1-1 / race 1 (BBBD)</strain>
        <strain evidence="14">isolate 1-1 / race 1 (BBBD)</strain>
    </source>
</reference>
<dbReference type="GO" id="GO:0004659">
    <property type="term" value="F:prenyltransferase activity"/>
    <property type="evidence" value="ECO:0007669"/>
    <property type="project" value="InterPro"/>
</dbReference>
<dbReference type="InterPro" id="IPR008949">
    <property type="entry name" value="Isoprenoid_synthase_dom_sf"/>
</dbReference>
<protein>
    <recommendedName>
        <fullName evidence="10">(2E,6E)-farnesyl diphosphate synthase</fullName>
    </recommendedName>
    <alternativeName>
        <fullName evidence="9">Dimethylallyltranstransferase</fullName>
    </alternativeName>
    <alternativeName>
        <fullName evidence="8">Farnesyl diphosphate synthase</fullName>
    </alternativeName>
    <alternativeName>
        <fullName evidence="7">Geranyltranstransferase</fullName>
    </alternativeName>
</protein>
<gene>
    <name evidence="13" type="ORF">PTTG_28675</name>
</gene>
<dbReference type="GO" id="GO:0046872">
    <property type="term" value="F:metal ion binding"/>
    <property type="evidence" value="ECO:0007669"/>
    <property type="project" value="UniProtKB-KW"/>
</dbReference>
<dbReference type="EnsemblFungi" id="PTTG_28675-t43_1">
    <property type="protein sequence ID" value="PTTG_28675-t43_1-p1"/>
    <property type="gene ID" value="PTTG_28675"/>
</dbReference>
<reference evidence="13" key="2">
    <citation type="submission" date="2016-05" db="EMBL/GenBank/DDBJ databases">
        <title>Comparative analysis highlights variable genome content of wheat rusts and divergence of the mating loci.</title>
        <authorList>
            <person name="Cuomo C.A."/>
            <person name="Bakkeren G."/>
            <person name="Szabo L."/>
            <person name="Khalil H."/>
            <person name="Joly D."/>
            <person name="Goldberg J."/>
            <person name="Young S."/>
            <person name="Zeng Q."/>
            <person name="Fellers J."/>
        </authorList>
    </citation>
    <scope>NUCLEOTIDE SEQUENCE [LARGE SCALE GENOMIC DNA]</scope>
    <source>
        <strain evidence="13">1-1 BBBD Race 1</strain>
    </source>
</reference>
<dbReference type="SFLD" id="SFLDS00005">
    <property type="entry name" value="Isoprenoid_Synthase_Type_I"/>
    <property type="match status" value="1"/>
</dbReference>
<comment type="cofactor">
    <cofactor evidence="1">
        <name>Mg(2+)</name>
        <dbReference type="ChEBI" id="CHEBI:18420"/>
    </cofactor>
</comment>
<dbReference type="AlphaFoldDB" id="A0A180G9W6"/>
<evidence type="ECO:0000256" key="1">
    <source>
        <dbReference type="ARBA" id="ARBA00001946"/>
    </source>
</evidence>
<dbReference type="Pfam" id="PF00348">
    <property type="entry name" value="polyprenyl_synt"/>
    <property type="match status" value="1"/>
</dbReference>
<keyword evidence="6" id="KW-0414">Isoprene biosynthesis</keyword>
<evidence type="ECO:0000313" key="15">
    <source>
        <dbReference type="Proteomes" id="UP000005240"/>
    </source>
</evidence>
<dbReference type="PANTHER" id="PTHR12001:SF69">
    <property type="entry name" value="ALL TRANS-POLYPRENYL-DIPHOSPHATE SYNTHASE PDSS1"/>
    <property type="match status" value="1"/>
</dbReference>
<keyword evidence="5" id="KW-0460">Magnesium</keyword>
<evidence type="ECO:0000256" key="3">
    <source>
        <dbReference type="ARBA" id="ARBA00022679"/>
    </source>
</evidence>
<dbReference type="GO" id="GO:0008299">
    <property type="term" value="P:isoprenoid biosynthetic process"/>
    <property type="evidence" value="ECO:0007669"/>
    <property type="project" value="UniProtKB-KW"/>
</dbReference>
<name>A0A180G9W6_PUCT1</name>
<dbReference type="Proteomes" id="UP000005240">
    <property type="component" value="Unassembled WGS sequence"/>
</dbReference>
<organism evidence="13">
    <name type="scientific">Puccinia triticina (isolate 1-1 / race 1 (BBBD))</name>
    <name type="common">Brown leaf rust fungus</name>
    <dbReference type="NCBI Taxonomy" id="630390"/>
    <lineage>
        <taxon>Eukaryota</taxon>
        <taxon>Fungi</taxon>
        <taxon>Dikarya</taxon>
        <taxon>Basidiomycota</taxon>
        <taxon>Pucciniomycotina</taxon>
        <taxon>Pucciniomycetes</taxon>
        <taxon>Pucciniales</taxon>
        <taxon>Pucciniaceae</taxon>
        <taxon>Puccinia</taxon>
    </lineage>
</organism>
<keyword evidence="15" id="KW-1185">Reference proteome</keyword>
<reference evidence="13" key="1">
    <citation type="submission" date="2009-11" db="EMBL/GenBank/DDBJ databases">
        <authorList>
            <consortium name="The Broad Institute Genome Sequencing Platform"/>
            <person name="Ward D."/>
            <person name="Feldgarden M."/>
            <person name="Earl A."/>
            <person name="Young S.K."/>
            <person name="Zeng Q."/>
            <person name="Koehrsen M."/>
            <person name="Alvarado L."/>
            <person name="Berlin A."/>
            <person name="Bochicchio J."/>
            <person name="Borenstein D."/>
            <person name="Chapman S.B."/>
            <person name="Chen Z."/>
            <person name="Engels R."/>
            <person name="Freedman E."/>
            <person name="Gellesch M."/>
            <person name="Goldberg J."/>
            <person name="Griggs A."/>
            <person name="Gujja S."/>
            <person name="Heilman E."/>
            <person name="Heiman D."/>
            <person name="Hepburn T."/>
            <person name="Howarth C."/>
            <person name="Jen D."/>
            <person name="Larson L."/>
            <person name="Lewis B."/>
            <person name="Mehta T."/>
            <person name="Park D."/>
            <person name="Pearson M."/>
            <person name="Roberts A."/>
            <person name="Saif S."/>
            <person name="Shea T."/>
            <person name="Shenoy N."/>
            <person name="Sisk P."/>
            <person name="Stolte C."/>
            <person name="Sykes S."/>
            <person name="Thomson T."/>
            <person name="Walk T."/>
            <person name="White J."/>
            <person name="Yandava C."/>
            <person name="Izard J."/>
            <person name="Baranova O.V."/>
            <person name="Blanton J.M."/>
            <person name="Tanner A.C."/>
            <person name="Dewhirst F.E."/>
            <person name="Haas B."/>
            <person name="Nusbaum C."/>
            <person name="Birren B."/>
        </authorList>
    </citation>
    <scope>NUCLEOTIDE SEQUENCE [LARGE SCALE GENOMIC DNA]</scope>
    <source>
        <strain evidence="13">1-1 BBBD Race 1</strain>
    </source>
</reference>
<evidence type="ECO:0000313" key="13">
    <source>
        <dbReference type="EMBL" id="OAV89496.1"/>
    </source>
</evidence>
<dbReference type="SUPFAM" id="SSF48576">
    <property type="entry name" value="Terpenoid synthases"/>
    <property type="match status" value="1"/>
</dbReference>
<dbReference type="GO" id="GO:0006744">
    <property type="term" value="P:ubiquinone biosynthetic process"/>
    <property type="evidence" value="ECO:0007669"/>
    <property type="project" value="TreeGrafter"/>
</dbReference>
<comment type="similarity">
    <text evidence="2 11">Belongs to the FPP/GGPP synthase family.</text>
</comment>
<evidence type="ECO:0000256" key="9">
    <source>
        <dbReference type="ARBA" id="ARBA00032448"/>
    </source>
</evidence>